<feature type="compositionally biased region" description="Basic and acidic residues" evidence="1">
    <location>
        <begin position="1"/>
        <end position="10"/>
    </location>
</feature>
<keyword evidence="2" id="KW-0812">Transmembrane</keyword>
<feature type="region of interest" description="Disordered" evidence="1">
    <location>
        <begin position="1"/>
        <end position="27"/>
    </location>
</feature>
<proteinExistence type="predicted"/>
<reference evidence="3 4" key="1">
    <citation type="submission" date="2020-04" db="EMBL/GenBank/DDBJ databases">
        <title>Azohydromonas sp. isolated from soil.</title>
        <authorList>
            <person name="Dahal R.H."/>
        </authorList>
    </citation>
    <scope>NUCLEOTIDE SEQUENCE [LARGE SCALE GENOMIC DNA]</scope>
    <source>
        <strain evidence="3 4">G-1-1-14</strain>
    </source>
</reference>
<protein>
    <submittedName>
        <fullName evidence="3">Uncharacterized protein</fullName>
    </submittedName>
</protein>
<sequence length="76" mass="8473">MNSTFEERAAEASPPQGVRRRSDTVYPQEPELPVQPVFWRKGTSIPVWRGALTAGLAFAVIATTFIGAYWMLRSGF</sequence>
<name>A0A848FJ97_9BURK</name>
<gene>
    <name evidence="3" type="ORF">HHL10_25420</name>
</gene>
<accession>A0A848FJ97</accession>
<dbReference type="AlphaFoldDB" id="A0A848FJ97"/>
<keyword evidence="2" id="KW-1133">Transmembrane helix</keyword>
<keyword evidence="4" id="KW-1185">Reference proteome</keyword>
<evidence type="ECO:0000256" key="1">
    <source>
        <dbReference type="SAM" id="MobiDB-lite"/>
    </source>
</evidence>
<organism evidence="3 4">
    <name type="scientific">Azohydromonas caseinilytica</name>
    <dbReference type="NCBI Taxonomy" id="2728836"/>
    <lineage>
        <taxon>Bacteria</taxon>
        <taxon>Pseudomonadati</taxon>
        <taxon>Pseudomonadota</taxon>
        <taxon>Betaproteobacteria</taxon>
        <taxon>Burkholderiales</taxon>
        <taxon>Sphaerotilaceae</taxon>
        <taxon>Azohydromonas</taxon>
    </lineage>
</organism>
<evidence type="ECO:0000313" key="4">
    <source>
        <dbReference type="Proteomes" id="UP000574067"/>
    </source>
</evidence>
<keyword evidence="2" id="KW-0472">Membrane</keyword>
<comment type="caution">
    <text evidence="3">The sequence shown here is derived from an EMBL/GenBank/DDBJ whole genome shotgun (WGS) entry which is preliminary data.</text>
</comment>
<evidence type="ECO:0000313" key="3">
    <source>
        <dbReference type="EMBL" id="NML18313.1"/>
    </source>
</evidence>
<dbReference type="RefSeq" id="WP_169163212.1">
    <property type="nucleotide sequence ID" value="NZ_JABBFW010000030.1"/>
</dbReference>
<feature type="transmembrane region" description="Helical" evidence="2">
    <location>
        <begin position="47"/>
        <end position="72"/>
    </location>
</feature>
<dbReference type="Proteomes" id="UP000574067">
    <property type="component" value="Unassembled WGS sequence"/>
</dbReference>
<dbReference type="EMBL" id="JABBFW010000030">
    <property type="protein sequence ID" value="NML18313.1"/>
    <property type="molecule type" value="Genomic_DNA"/>
</dbReference>
<evidence type="ECO:0000256" key="2">
    <source>
        <dbReference type="SAM" id="Phobius"/>
    </source>
</evidence>